<proteinExistence type="predicted"/>
<sequence length="226" mass="24490">MNTHRSAYAPSLRPSFSLRASTGALGLRPSTVRPLLCPLGRALLHLFARRTHTPGASILPSVAASPHPIRSKSIDTSSTPKLSASLRPLSRLHGRSLVSRKTSEHSSTRPKPPHLSASSLCSFHPSPLSVFDPFRPPSFAPFSLRPLSSAIPSPTWVDALTPPASFSHTCSILCNYTPRGFLHSYTEAPSGRSSVLRRFVVGCIAQSPQARSCTYVTMEGFIPRRE</sequence>
<dbReference type="Proteomes" id="UP000807469">
    <property type="component" value="Unassembled WGS sequence"/>
</dbReference>
<evidence type="ECO:0000256" key="1">
    <source>
        <dbReference type="SAM" id="MobiDB-lite"/>
    </source>
</evidence>
<dbReference type="AlphaFoldDB" id="A0A9P5YPD2"/>
<organism evidence="2 3">
    <name type="scientific">Pholiota conissans</name>
    <dbReference type="NCBI Taxonomy" id="109636"/>
    <lineage>
        <taxon>Eukaryota</taxon>
        <taxon>Fungi</taxon>
        <taxon>Dikarya</taxon>
        <taxon>Basidiomycota</taxon>
        <taxon>Agaricomycotina</taxon>
        <taxon>Agaricomycetes</taxon>
        <taxon>Agaricomycetidae</taxon>
        <taxon>Agaricales</taxon>
        <taxon>Agaricineae</taxon>
        <taxon>Strophariaceae</taxon>
        <taxon>Pholiota</taxon>
    </lineage>
</organism>
<dbReference type="EMBL" id="MU155555">
    <property type="protein sequence ID" value="KAF9472275.1"/>
    <property type="molecule type" value="Genomic_DNA"/>
</dbReference>
<evidence type="ECO:0000313" key="2">
    <source>
        <dbReference type="EMBL" id="KAF9472275.1"/>
    </source>
</evidence>
<gene>
    <name evidence="2" type="ORF">BDN70DRAFT_490640</name>
</gene>
<accession>A0A9P5YPD2</accession>
<protein>
    <submittedName>
        <fullName evidence="2">Uncharacterized protein</fullName>
    </submittedName>
</protein>
<comment type="caution">
    <text evidence="2">The sequence shown here is derived from an EMBL/GenBank/DDBJ whole genome shotgun (WGS) entry which is preliminary data.</text>
</comment>
<name>A0A9P5YPD2_9AGAR</name>
<feature type="region of interest" description="Disordered" evidence="1">
    <location>
        <begin position="57"/>
        <end position="117"/>
    </location>
</feature>
<evidence type="ECO:0000313" key="3">
    <source>
        <dbReference type="Proteomes" id="UP000807469"/>
    </source>
</evidence>
<reference evidence="2" key="1">
    <citation type="submission" date="2020-11" db="EMBL/GenBank/DDBJ databases">
        <authorList>
            <consortium name="DOE Joint Genome Institute"/>
            <person name="Ahrendt S."/>
            <person name="Riley R."/>
            <person name="Andreopoulos W."/>
            <person name="Labutti K."/>
            <person name="Pangilinan J."/>
            <person name="Ruiz-Duenas F.J."/>
            <person name="Barrasa J.M."/>
            <person name="Sanchez-Garcia M."/>
            <person name="Camarero S."/>
            <person name="Miyauchi S."/>
            <person name="Serrano A."/>
            <person name="Linde D."/>
            <person name="Babiker R."/>
            <person name="Drula E."/>
            <person name="Ayuso-Fernandez I."/>
            <person name="Pacheco R."/>
            <person name="Padilla G."/>
            <person name="Ferreira P."/>
            <person name="Barriuso J."/>
            <person name="Kellner H."/>
            <person name="Castanera R."/>
            <person name="Alfaro M."/>
            <person name="Ramirez L."/>
            <person name="Pisabarro A.G."/>
            <person name="Kuo A."/>
            <person name="Tritt A."/>
            <person name="Lipzen A."/>
            <person name="He G."/>
            <person name="Yan M."/>
            <person name="Ng V."/>
            <person name="Cullen D."/>
            <person name="Martin F."/>
            <person name="Rosso M.-N."/>
            <person name="Henrissat B."/>
            <person name="Hibbett D."/>
            <person name="Martinez A.T."/>
            <person name="Grigoriev I.V."/>
        </authorList>
    </citation>
    <scope>NUCLEOTIDE SEQUENCE</scope>
    <source>
        <strain evidence="2">CIRM-BRFM 674</strain>
    </source>
</reference>
<keyword evidence="3" id="KW-1185">Reference proteome</keyword>